<feature type="domain" description="HTH araC/xylS-type" evidence="4">
    <location>
        <begin position="207"/>
        <end position="290"/>
    </location>
</feature>
<evidence type="ECO:0000313" key="5">
    <source>
        <dbReference type="EMBL" id="TDO22948.1"/>
    </source>
</evidence>
<dbReference type="AlphaFoldDB" id="A0A4V3C3Q1"/>
<name>A0A4V3C3Q1_9SPHI</name>
<gene>
    <name evidence="5" type="ORF">CLV32_1933</name>
</gene>
<evidence type="ECO:0000256" key="2">
    <source>
        <dbReference type="ARBA" id="ARBA00023125"/>
    </source>
</evidence>
<evidence type="ECO:0000256" key="1">
    <source>
        <dbReference type="ARBA" id="ARBA00023015"/>
    </source>
</evidence>
<evidence type="ECO:0000313" key="6">
    <source>
        <dbReference type="Proteomes" id="UP000295499"/>
    </source>
</evidence>
<organism evidence="5 6">
    <name type="scientific">Pedobacter duraquae</name>
    <dbReference type="NCBI Taxonomy" id="425511"/>
    <lineage>
        <taxon>Bacteria</taxon>
        <taxon>Pseudomonadati</taxon>
        <taxon>Bacteroidota</taxon>
        <taxon>Sphingobacteriia</taxon>
        <taxon>Sphingobacteriales</taxon>
        <taxon>Sphingobacteriaceae</taxon>
        <taxon>Pedobacter</taxon>
    </lineage>
</organism>
<sequence>MKANLECTAVRSQHSDAKLKGFKIHEITGPAYPALVYGRRDFYKIVLATGHFNLSYGDQAFEINDTFLFFGNPHIPYANEQLSEEQRGYACVFTEEFIGNRERKDSLLNTPLFRFDGIPVVRLNDEEAIFVTSIFQRMQAVYCGGYAQKAEMLRSCIDLIIHEALRIQPQIAQVEKNAAGRMTYLFMDLLEKQFPVEALTQPLQLRTAQDFADQLSVHVNYLNRSVKEITGRPISVHIAERITAEAKALLHHTNWSVADIAYALGFEYPSYFNNYFKRLSGMPPNSYRKNRE</sequence>
<keyword evidence="3" id="KW-0804">Transcription</keyword>
<dbReference type="EMBL" id="SNWM01000002">
    <property type="protein sequence ID" value="TDO22948.1"/>
    <property type="molecule type" value="Genomic_DNA"/>
</dbReference>
<keyword evidence="2" id="KW-0238">DNA-binding</keyword>
<dbReference type="Gene3D" id="1.10.10.60">
    <property type="entry name" value="Homeodomain-like"/>
    <property type="match status" value="1"/>
</dbReference>
<dbReference type="SMART" id="SM00342">
    <property type="entry name" value="HTH_ARAC"/>
    <property type="match status" value="1"/>
</dbReference>
<dbReference type="PRINTS" id="PR00032">
    <property type="entry name" value="HTHARAC"/>
</dbReference>
<dbReference type="OrthoDB" id="629929at2"/>
<evidence type="ECO:0000259" key="4">
    <source>
        <dbReference type="PROSITE" id="PS01124"/>
    </source>
</evidence>
<dbReference type="Proteomes" id="UP000295499">
    <property type="component" value="Unassembled WGS sequence"/>
</dbReference>
<comment type="caution">
    <text evidence="5">The sequence shown here is derived from an EMBL/GenBank/DDBJ whole genome shotgun (WGS) entry which is preliminary data.</text>
</comment>
<dbReference type="PANTHER" id="PTHR43280:SF32">
    <property type="entry name" value="TRANSCRIPTIONAL REGULATORY PROTEIN"/>
    <property type="match status" value="1"/>
</dbReference>
<proteinExistence type="predicted"/>
<keyword evidence="1" id="KW-0805">Transcription regulation</keyword>
<dbReference type="RefSeq" id="WP_133554733.1">
    <property type="nucleotide sequence ID" value="NZ_SNWM01000002.1"/>
</dbReference>
<reference evidence="5 6" key="1">
    <citation type="submission" date="2019-03" db="EMBL/GenBank/DDBJ databases">
        <title>Genomic Encyclopedia of Archaeal and Bacterial Type Strains, Phase II (KMG-II): from individual species to whole genera.</title>
        <authorList>
            <person name="Goeker M."/>
        </authorList>
    </citation>
    <scope>NUCLEOTIDE SEQUENCE [LARGE SCALE GENOMIC DNA]</scope>
    <source>
        <strain evidence="5 6">DSM 19034</strain>
    </source>
</reference>
<keyword evidence="6" id="KW-1185">Reference proteome</keyword>
<dbReference type="PANTHER" id="PTHR43280">
    <property type="entry name" value="ARAC-FAMILY TRANSCRIPTIONAL REGULATOR"/>
    <property type="match status" value="1"/>
</dbReference>
<dbReference type="GO" id="GO:0043565">
    <property type="term" value="F:sequence-specific DNA binding"/>
    <property type="evidence" value="ECO:0007669"/>
    <property type="project" value="InterPro"/>
</dbReference>
<dbReference type="InterPro" id="IPR020449">
    <property type="entry name" value="Tscrpt_reg_AraC-type_HTH"/>
</dbReference>
<dbReference type="Pfam" id="PF12833">
    <property type="entry name" value="HTH_18"/>
    <property type="match status" value="1"/>
</dbReference>
<dbReference type="SUPFAM" id="SSF46689">
    <property type="entry name" value="Homeodomain-like"/>
    <property type="match status" value="1"/>
</dbReference>
<protein>
    <submittedName>
        <fullName evidence="5">AraC family transcriptional regulator</fullName>
    </submittedName>
</protein>
<dbReference type="PROSITE" id="PS01124">
    <property type="entry name" value="HTH_ARAC_FAMILY_2"/>
    <property type="match status" value="1"/>
</dbReference>
<dbReference type="GO" id="GO:0003700">
    <property type="term" value="F:DNA-binding transcription factor activity"/>
    <property type="evidence" value="ECO:0007669"/>
    <property type="project" value="InterPro"/>
</dbReference>
<accession>A0A4V3C3Q1</accession>
<evidence type="ECO:0000256" key="3">
    <source>
        <dbReference type="ARBA" id="ARBA00023163"/>
    </source>
</evidence>
<dbReference type="InterPro" id="IPR018060">
    <property type="entry name" value="HTH_AraC"/>
</dbReference>
<dbReference type="InterPro" id="IPR009057">
    <property type="entry name" value="Homeodomain-like_sf"/>
</dbReference>